<reference evidence="2" key="1">
    <citation type="submission" date="2011-06" db="EMBL/GenBank/DDBJ databases">
        <title>Complete genome sequence of Paenibacillus mucilaginosus KNP414.</title>
        <authorList>
            <person name="Wang J."/>
            <person name="Hu S."/>
            <person name="Hu X."/>
            <person name="Zhang B."/>
            <person name="Dong D."/>
            <person name="Zhang S."/>
            <person name="Zhao K."/>
            <person name="Wu D."/>
        </authorList>
    </citation>
    <scope>NUCLEOTIDE SEQUENCE [LARGE SCALE GENOMIC DNA]</scope>
    <source>
        <strain evidence="2">KNP414</strain>
    </source>
</reference>
<dbReference type="InterPro" id="IPR011008">
    <property type="entry name" value="Dimeric_a/b-barrel"/>
</dbReference>
<gene>
    <name evidence="1" type="ordered locus">KNP414_02300</name>
</gene>
<evidence type="ECO:0008006" key="3">
    <source>
        <dbReference type="Google" id="ProtNLM"/>
    </source>
</evidence>
<dbReference type="RefSeq" id="WP_013916022.1">
    <property type="nucleotide sequence ID" value="NC_015690.1"/>
</dbReference>
<dbReference type="Proteomes" id="UP000006620">
    <property type="component" value="Chromosome"/>
</dbReference>
<evidence type="ECO:0000313" key="2">
    <source>
        <dbReference type="Proteomes" id="UP000006620"/>
    </source>
</evidence>
<protein>
    <recommendedName>
        <fullName evidence="3">ABM domain-containing protein</fullName>
    </recommendedName>
</protein>
<dbReference type="AlphaFoldDB" id="F8F7V7"/>
<organism evidence="1 2">
    <name type="scientific">Paenibacillus mucilaginosus (strain KNP414)</name>
    <dbReference type="NCBI Taxonomy" id="1036673"/>
    <lineage>
        <taxon>Bacteria</taxon>
        <taxon>Bacillati</taxon>
        <taxon>Bacillota</taxon>
        <taxon>Bacilli</taxon>
        <taxon>Bacillales</taxon>
        <taxon>Paenibacillaceae</taxon>
        <taxon>Paenibacillus</taxon>
    </lineage>
</organism>
<reference evidence="1 2" key="2">
    <citation type="journal article" date="2013" name="Genome Announc.">
        <title>Genome Sequence of Growth-Improving Paenibacillus mucilaginosus Strain KNP414.</title>
        <authorList>
            <person name="Lu J.J."/>
            <person name="Wang J.F."/>
            <person name="Hu X.F."/>
        </authorList>
    </citation>
    <scope>NUCLEOTIDE SEQUENCE [LARGE SCALE GENOMIC DNA]</scope>
    <source>
        <strain evidence="1 2">KNP414</strain>
    </source>
</reference>
<dbReference type="HOGENOM" id="CLU_1276588_0_0_9"/>
<name>F8F7V7_PAEMK</name>
<evidence type="ECO:0000313" key="1">
    <source>
        <dbReference type="EMBL" id="AEI40861.1"/>
    </source>
</evidence>
<dbReference type="PATRIC" id="fig|1036673.3.peg.2068"/>
<accession>F8F7V7</accession>
<dbReference type="KEGG" id="pms:KNP414_02300"/>
<sequence length="216" mass="24426">MRISNSTAAAAEFVSCRLKAGVDRVDFLRHVHASQASLKQYPGYVSRELYHDVHQDTWFDLVRWSDLQAAEHAAETFMDDPHAAGLIGCLDPAGLAMHHYNWREELGAVSARNPIDTPSGCVELLQYRLLAGACLPNYEDVLREMSETLRTHAGFIRREVYYIAKTGQWLETIFYRDRASADAMFAEIKDAPCMKACMELLDETTLTMTFAVPVEF</sequence>
<dbReference type="EMBL" id="CP002869">
    <property type="protein sequence ID" value="AEI40861.1"/>
    <property type="molecule type" value="Genomic_DNA"/>
</dbReference>
<proteinExistence type="predicted"/>
<dbReference type="SUPFAM" id="SSF54909">
    <property type="entry name" value="Dimeric alpha+beta barrel"/>
    <property type="match status" value="1"/>
</dbReference>